<feature type="compositionally biased region" description="Polar residues" evidence="1">
    <location>
        <begin position="198"/>
        <end position="212"/>
    </location>
</feature>
<evidence type="ECO:0000256" key="2">
    <source>
        <dbReference type="SAM" id="SignalP"/>
    </source>
</evidence>
<dbReference type="OrthoDB" id="5420777at2759"/>
<keyword evidence="2" id="KW-0732">Signal</keyword>
<comment type="caution">
    <text evidence="3">The sequence shown here is derived from an EMBL/GenBank/DDBJ whole genome shotgun (WGS) entry which is preliminary data.</text>
</comment>
<evidence type="ECO:0000256" key="1">
    <source>
        <dbReference type="SAM" id="MobiDB-lite"/>
    </source>
</evidence>
<protein>
    <submittedName>
        <fullName evidence="3">Uncharacterized protein</fullName>
    </submittedName>
</protein>
<reference evidence="3 4" key="1">
    <citation type="journal article" date="2016" name="PLoS Pathog.">
        <title>Biosynthesis of antibiotic leucinostatins in bio-control fungus Purpureocillium lilacinum and their inhibition on phytophthora revealed by genome mining.</title>
        <authorList>
            <person name="Wang G."/>
            <person name="Liu Z."/>
            <person name="Lin R."/>
            <person name="Li E."/>
            <person name="Mao Z."/>
            <person name="Ling J."/>
            <person name="Yang Y."/>
            <person name="Yin W.B."/>
            <person name="Xie B."/>
        </authorList>
    </citation>
    <scope>NUCLEOTIDE SEQUENCE [LARGE SCALE GENOMIC DNA]</scope>
    <source>
        <strain evidence="3">170</strain>
    </source>
</reference>
<dbReference type="STRING" id="1380566.A0A179G1T6"/>
<evidence type="ECO:0000313" key="4">
    <source>
        <dbReference type="Proteomes" id="UP000078397"/>
    </source>
</evidence>
<evidence type="ECO:0000313" key="3">
    <source>
        <dbReference type="EMBL" id="OAQ71410.1"/>
    </source>
</evidence>
<gene>
    <name evidence="3" type="ORF">VFPPC_13517</name>
</gene>
<dbReference type="RefSeq" id="XP_018147947.1">
    <property type="nucleotide sequence ID" value="XM_018291292.1"/>
</dbReference>
<feature type="signal peptide" evidence="2">
    <location>
        <begin position="1"/>
        <end position="19"/>
    </location>
</feature>
<proteinExistence type="predicted"/>
<feature type="compositionally biased region" description="Basic residues" evidence="1">
    <location>
        <begin position="213"/>
        <end position="224"/>
    </location>
</feature>
<dbReference type="KEGG" id="pchm:VFPPC_13517"/>
<keyword evidence="4" id="KW-1185">Reference proteome</keyword>
<feature type="region of interest" description="Disordered" evidence="1">
    <location>
        <begin position="75"/>
        <end position="224"/>
    </location>
</feature>
<dbReference type="GeneID" id="28855286"/>
<feature type="chain" id="PRO_5008102250" evidence="2">
    <location>
        <begin position="20"/>
        <end position="726"/>
    </location>
</feature>
<feature type="compositionally biased region" description="Polar residues" evidence="1">
    <location>
        <begin position="144"/>
        <end position="163"/>
    </location>
</feature>
<dbReference type="EMBL" id="LSBJ02000002">
    <property type="protein sequence ID" value="OAQ71410.1"/>
    <property type="molecule type" value="Genomic_DNA"/>
</dbReference>
<sequence length="726" mass="75730">MKFDKAALLGAGLFTYSVAATGEGEAGFSNRARYLRQIGAVNTTSYASLSSLSLSSPSSSTSLPWSTNHLIDTLLSSSSTDPSPRRTRSSDSQHVSLDLSSQQEPTSKATDPWPSYSTTLKTRTRGRSGASASSPSPSLPPSANTFPSITGQNSSTVDASLSTKRTRPSAKPSSGRYGVTNNSTVSLIPSKTKVRPSSRPTKSGKSLITGTRTRLHPTSQHRRPKAVTTVTVDCPIDGQRCYLAGGKKAVNESISTSTITRQCTPFYDDLEPMTVYSIVHTKTVTFYGNRTDYTPPYATIETPEYCSPSATGLGGSTTEGFLPHVTEISESLGVPAPTEIDPLTTLIPFARPKVTFITTDKNPSVVFPSDPPPDYSATWSDPYPSPIVHKTVPTPGGRQGNTPDADHQPRPTFSITAKGNEVVINSKTVSSLRPGQTVTVSVDGGQFTIYPTAIVGEGGSITKPAPAPTNFGVSTPTKGNVGGLDVTMSGSQVVIGGVTMTMPPYGTTTDIQGQSVTISANQIVVGKNSFKFNPLQPPSESDVVVAGGEMLTAIGQSVVVVHSKTITYGPGIPGTTEVIDGDTITIGPSGVLVHGMKIGGPQADKTDTKYEIIGGATITKIAPSIAIVNGKTFTVGPGSHLTTTMIAGQEFTIGPNGITVSTLTMTYPFGSSVVTTIAPTGTWLNNFPIETNPSTKDDDSMGTSLRPSLSSGGMALCIAIGVLVFG</sequence>
<dbReference type="AlphaFoldDB" id="A0A179G1T6"/>
<feature type="compositionally biased region" description="Polar residues" evidence="1">
    <location>
        <begin position="93"/>
        <end position="121"/>
    </location>
</feature>
<feature type="compositionally biased region" description="Polar residues" evidence="1">
    <location>
        <begin position="179"/>
        <end position="189"/>
    </location>
</feature>
<dbReference type="Proteomes" id="UP000078397">
    <property type="component" value="Unassembled WGS sequence"/>
</dbReference>
<accession>A0A179G1T6</accession>
<name>A0A179G1T6_METCM</name>
<organism evidence="3 4">
    <name type="scientific">Pochonia chlamydosporia 170</name>
    <dbReference type="NCBI Taxonomy" id="1380566"/>
    <lineage>
        <taxon>Eukaryota</taxon>
        <taxon>Fungi</taxon>
        <taxon>Dikarya</taxon>
        <taxon>Ascomycota</taxon>
        <taxon>Pezizomycotina</taxon>
        <taxon>Sordariomycetes</taxon>
        <taxon>Hypocreomycetidae</taxon>
        <taxon>Hypocreales</taxon>
        <taxon>Clavicipitaceae</taxon>
        <taxon>Pochonia</taxon>
    </lineage>
</organism>